<dbReference type="Proteomes" id="UP000183832">
    <property type="component" value="Unassembled WGS sequence"/>
</dbReference>
<gene>
    <name evidence="1" type="ORF">CLUMA_CG016001</name>
</gene>
<sequence>MLNGSEIDDKWYANKHQSCERNVDLRKKKSRNHGGRSLDSLQNLRFIFLFDCLLKFHKS</sequence>
<dbReference type="EMBL" id="CVRI01000058">
    <property type="protein sequence ID" value="CRL02740.1"/>
    <property type="molecule type" value="Genomic_DNA"/>
</dbReference>
<organism evidence="1 2">
    <name type="scientific">Clunio marinus</name>
    <dbReference type="NCBI Taxonomy" id="568069"/>
    <lineage>
        <taxon>Eukaryota</taxon>
        <taxon>Metazoa</taxon>
        <taxon>Ecdysozoa</taxon>
        <taxon>Arthropoda</taxon>
        <taxon>Hexapoda</taxon>
        <taxon>Insecta</taxon>
        <taxon>Pterygota</taxon>
        <taxon>Neoptera</taxon>
        <taxon>Endopterygota</taxon>
        <taxon>Diptera</taxon>
        <taxon>Nematocera</taxon>
        <taxon>Chironomoidea</taxon>
        <taxon>Chironomidae</taxon>
        <taxon>Clunio</taxon>
    </lineage>
</organism>
<accession>A0A1J1IT35</accession>
<name>A0A1J1IT35_9DIPT</name>
<evidence type="ECO:0000313" key="1">
    <source>
        <dbReference type="EMBL" id="CRL02740.1"/>
    </source>
</evidence>
<protein>
    <submittedName>
        <fullName evidence="1">CLUMA_CG016001, isoform A</fullName>
    </submittedName>
</protein>
<dbReference type="AlphaFoldDB" id="A0A1J1IT35"/>
<proteinExistence type="predicted"/>
<evidence type="ECO:0000313" key="2">
    <source>
        <dbReference type="Proteomes" id="UP000183832"/>
    </source>
</evidence>
<reference evidence="1 2" key="1">
    <citation type="submission" date="2015-04" db="EMBL/GenBank/DDBJ databases">
        <authorList>
            <person name="Syromyatnikov M.Y."/>
            <person name="Popov V.N."/>
        </authorList>
    </citation>
    <scope>NUCLEOTIDE SEQUENCE [LARGE SCALE GENOMIC DNA]</scope>
</reference>
<keyword evidence="2" id="KW-1185">Reference proteome</keyword>